<name>A0A819NVN2_9BILA</name>
<dbReference type="InterPro" id="IPR000477">
    <property type="entry name" value="RT_dom"/>
</dbReference>
<proteinExistence type="predicted"/>
<dbReference type="PANTHER" id="PTHR21301:SF10">
    <property type="entry name" value="REVERSE TRANSCRIPTASE DOMAIN-CONTAINING PROTEIN"/>
    <property type="match status" value="1"/>
</dbReference>
<evidence type="ECO:0000259" key="1">
    <source>
        <dbReference type="PROSITE" id="PS50878"/>
    </source>
</evidence>
<evidence type="ECO:0000313" key="2">
    <source>
        <dbReference type="EMBL" id="CAF4004271.1"/>
    </source>
</evidence>
<comment type="caution">
    <text evidence="2">The sequence shown here is derived from an EMBL/GenBank/DDBJ whole genome shotgun (WGS) entry which is preliminary data.</text>
</comment>
<protein>
    <recommendedName>
        <fullName evidence="1">Reverse transcriptase domain-containing protein</fullName>
    </recommendedName>
</protein>
<gene>
    <name evidence="2" type="ORF">OKA104_LOCUS29973</name>
</gene>
<dbReference type="Proteomes" id="UP000663881">
    <property type="component" value="Unassembled WGS sequence"/>
</dbReference>
<accession>A0A819NVN2</accession>
<evidence type="ECO:0000313" key="3">
    <source>
        <dbReference type="Proteomes" id="UP000663881"/>
    </source>
</evidence>
<dbReference type="EMBL" id="CAJOAY010003135">
    <property type="protein sequence ID" value="CAF4004271.1"/>
    <property type="molecule type" value="Genomic_DNA"/>
</dbReference>
<dbReference type="Pfam" id="PF26215">
    <property type="entry name" value="HTH_animal"/>
    <property type="match status" value="1"/>
</dbReference>
<dbReference type="InterPro" id="IPR058912">
    <property type="entry name" value="HTH_animal"/>
</dbReference>
<feature type="domain" description="Reverse transcriptase" evidence="1">
    <location>
        <begin position="621"/>
        <end position="870"/>
    </location>
</feature>
<dbReference type="PROSITE" id="PS50878">
    <property type="entry name" value="RT_POL"/>
    <property type="match status" value="1"/>
</dbReference>
<sequence length="1101" mass="130756">MNMNDLQLVDQQRRTTKCHGNRRDQRFRKKCRKRGIKSAIIEELLNERKQIPNRITTITTTDELNFNKRKRDVSVIPKSTSSISIVQPLPKKIMNKKSTMTASATNKKYRRPMYLKRSSVILNRMLSKSLNYFIKKKDDQTFFRKRLDLLDQLYCLEVDLHLWQSYLEIGIEQHQWPEQLILMAKTNDFDICQQFLITYIEDIKQQLNEQQVKLTENSASCPILPMSFNRMDHCLKELVDSERNYLLTYTENQLIKFKDCIQEKQLYELIISQCSIVDQLITIREKQAEVYEEQLMLEVRVLCQFLPENFNLLQNFISPINSVSLNNEQKSIQLKNERIKIIKEAKRKWLHLYLWAHETKLQEYDLQYQEVLKQLETIISNNNINIDGINLFNNINQYMSYRTNRMKQDISNKIPSFRGKLLRNRKRSLLTKNMISVSPEPYLDLVSNPFTPLEWHHLMLGPSCIRLNQSALRPRKQQEIQIKNEHHDILTKVQDNLIQLYHIPRTHSIFQEYSHQLLDYFHHSYYTPLSYKDRIQAQEQAQIVASIRKKIKQQNLVIRLTDKGHNFYIGSAMEFEKKAQKFFVDTNAFVELTENPFNEILNKVVQLLDNLHSKKLILKWQHKVMMPDRQTTELAHLYFNPKTHKDNIPVRPIENTIRAPTTNISNFLDKIIRPLFDKQCYTTTVIDGAHLIRRMNRYISRGIFKPSTLFCTFDIHNLYTMLPQDEALNILVEFLYVHGYKKIKGIPLDTIRKLASIVIKENVFVYGNKIYQQTTGGAMGSSFTLTLANIFMWKWQKEFVRQQDITNEFFGRYIDDILMTWNRSERELKELLDQANTWHPNIKLDYKISQSLPFLDVLLTNNNGILSTSVYHKPSAEPYVVPFISDHHPHVCANIIETVLARAIRYSSTFESFNRERRNIKLMLLYNGYPSGYIENQFKKYFIEYTTTSPFLPYIQHEIQYFRMRQQLLSQPTTRQSQIVTRLTSTNADNDQIDETNVKKENATCNNDRLFIHYTHEKRFRSFKRDMHQVYDNVFKNTPAMNTKLIVGNRNRRDALNELIRKRPKRSLLQNILIKNKYSKLLERRRKLNRASKNSRTTASS</sequence>
<organism evidence="2 3">
    <name type="scientific">Adineta steineri</name>
    <dbReference type="NCBI Taxonomy" id="433720"/>
    <lineage>
        <taxon>Eukaryota</taxon>
        <taxon>Metazoa</taxon>
        <taxon>Spiralia</taxon>
        <taxon>Gnathifera</taxon>
        <taxon>Rotifera</taxon>
        <taxon>Eurotatoria</taxon>
        <taxon>Bdelloidea</taxon>
        <taxon>Adinetida</taxon>
        <taxon>Adinetidae</taxon>
        <taxon>Adineta</taxon>
    </lineage>
</organism>
<dbReference type="AlphaFoldDB" id="A0A819NVN2"/>
<dbReference type="PANTHER" id="PTHR21301">
    <property type="entry name" value="REVERSE TRANSCRIPTASE"/>
    <property type="match status" value="1"/>
</dbReference>
<reference evidence="2" key="1">
    <citation type="submission" date="2021-02" db="EMBL/GenBank/DDBJ databases">
        <authorList>
            <person name="Nowell W R."/>
        </authorList>
    </citation>
    <scope>NUCLEOTIDE SEQUENCE</scope>
</reference>